<dbReference type="RefSeq" id="WP_143371314.1">
    <property type="nucleotide sequence ID" value="NZ_VJVZ01000001.1"/>
</dbReference>
<organism evidence="1 2">
    <name type="scientific">Flavobacterium zepuense</name>
    <dbReference type="NCBI Taxonomy" id="2593302"/>
    <lineage>
        <taxon>Bacteria</taxon>
        <taxon>Pseudomonadati</taxon>
        <taxon>Bacteroidota</taxon>
        <taxon>Flavobacteriia</taxon>
        <taxon>Flavobacteriales</taxon>
        <taxon>Flavobacteriaceae</taxon>
        <taxon>Flavobacterium</taxon>
    </lineage>
</organism>
<dbReference type="Proteomes" id="UP000320643">
    <property type="component" value="Unassembled WGS sequence"/>
</dbReference>
<sequence length="228" mass="26859">MEHTYNGIYSEAAFEKFEVDDSDFDAATEDIRQRLNVRLKHARYSTVLVEQLARHKLNIYEKFGNELHAYHFQTILDIIEQVENGAVMNVRDFRNEPLAGLKHIHHNSNTFIAQNMLNTWREKYGKKDEVTFQNSLLTNIFYKLLDEYSPAVAQQKALTFLLNRILYESKFRPLKKQTGEWIIYTQHDGTNYYLCLATHQEAKDFGDEVVAQRLQPCFKEFPELSRSL</sequence>
<evidence type="ECO:0000313" key="2">
    <source>
        <dbReference type="Proteomes" id="UP000320643"/>
    </source>
</evidence>
<gene>
    <name evidence="1" type="ORF">FMM05_00105</name>
</gene>
<dbReference type="AlphaFoldDB" id="A0A552V9E9"/>
<comment type="caution">
    <text evidence="1">The sequence shown here is derived from an EMBL/GenBank/DDBJ whole genome shotgun (WGS) entry which is preliminary data.</text>
</comment>
<evidence type="ECO:0000313" key="1">
    <source>
        <dbReference type="EMBL" id="TRW27088.1"/>
    </source>
</evidence>
<accession>A0A552V9E9</accession>
<dbReference type="EMBL" id="VJVZ01000001">
    <property type="protein sequence ID" value="TRW27088.1"/>
    <property type="molecule type" value="Genomic_DNA"/>
</dbReference>
<dbReference type="OrthoDB" id="1494994at2"/>
<reference evidence="1 2" key="1">
    <citation type="submission" date="2019-07" db="EMBL/GenBank/DDBJ databases">
        <title>Flavobacterium sp. nov., isolated from glacier ice.</title>
        <authorList>
            <person name="Liu Q."/>
            <person name="Xin Y.-H."/>
        </authorList>
    </citation>
    <scope>NUCLEOTIDE SEQUENCE [LARGE SCALE GENOMIC DNA]</scope>
    <source>
        <strain evidence="1 2">ZT4R6</strain>
    </source>
</reference>
<name>A0A552V9E9_9FLAO</name>
<proteinExistence type="predicted"/>
<keyword evidence="2" id="KW-1185">Reference proteome</keyword>
<protein>
    <submittedName>
        <fullName evidence="1">Uncharacterized protein</fullName>
    </submittedName>
</protein>